<dbReference type="PANTHER" id="PTHR24228">
    <property type="entry name" value="B2 BRADYKININ RECEPTOR/ANGIOTENSIN II RECEPTOR"/>
    <property type="match status" value="1"/>
</dbReference>
<evidence type="ECO:0000256" key="10">
    <source>
        <dbReference type="SAM" id="Phobius"/>
    </source>
</evidence>
<dbReference type="InterPro" id="IPR017452">
    <property type="entry name" value="GPCR_Rhodpsn_7TM"/>
</dbReference>
<evidence type="ECO:0000256" key="2">
    <source>
        <dbReference type="ARBA" id="ARBA00010663"/>
    </source>
</evidence>
<keyword evidence="13" id="KW-1185">Reference proteome</keyword>
<dbReference type="PRINTS" id="PR00237">
    <property type="entry name" value="GPCRRHODOPSN"/>
</dbReference>
<name>A0A9Q0YR97_HOLLE</name>
<dbReference type="GO" id="GO:0004983">
    <property type="term" value="F:neuropeptide Y receptor activity"/>
    <property type="evidence" value="ECO:0007669"/>
    <property type="project" value="InterPro"/>
</dbReference>
<dbReference type="PRINTS" id="PR01012">
    <property type="entry name" value="NRPEPTIDEYR"/>
</dbReference>
<feature type="transmembrane region" description="Helical" evidence="10">
    <location>
        <begin position="140"/>
        <end position="162"/>
    </location>
</feature>
<dbReference type="AlphaFoldDB" id="A0A9Q0YR97"/>
<dbReference type="SUPFAM" id="SSF81321">
    <property type="entry name" value="Family A G protein-coupled receptor-like"/>
    <property type="match status" value="1"/>
</dbReference>
<dbReference type="EMBL" id="JAIZAY010000018">
    <property type="protein sequence ID" value="KAJ8024867.1"/>
    <property type="molecule type" value="Genomic_DNA"/>
</dbReference>
<comment type="caution">
    <text evidence="12">The sequence shown here is derived from an EMBL/GenBank/DDBJ whole genome shotgun (WGS) entry which is preliminary data.</text>
</comment>
<evidence type="ECO:0000256" key="7">
    <source>
        <dbReference type="ARBA" id="ARBA00023136"/>
    </source>
</evidence>
<dbReference type="InterPro" id="IPR000611">
    <property type="entry name" value="NPY_rcpt"/>
</dbReference>
<keyword evidence="6" id="KW-0297">G-protein coupled receptor</keyword>
<comment type="subcellular location">
    <subcellularLocation>
        <location evidence="1">Cell membrane</location>
        <topology evidence="1">Multi-pass membrane protein</topology>
    </subcellularLocation>
</comment>
<feature type="transmembrane region" description="Helical" evidence="10">
    <location>
        <begin position="98"/>
        <end position="119"/>
    </location>
</feature>
<gene>
    <name evidence="12" type="ORF">HOLleu_34901</name>
</gene>
<dbReference type="PANTHER" id="PTHR24228:SF72">
    <property type="entry name" value="G-PROTEIN COUPLED RECEPTORS FAMILY 1 PROFILE DOMAIN-CONTAINING PROTEIN"/>
    <property type="match status" value="1"/>
</dbReference>
<evidence type="ECO:0000256" key="1">
    <source>
        <dbReference type="ARBA" id="ARBA00004651"/>
    </source>
</evidence>
<feature type="transmembrane region" description="Helical" evidence="10">
    <location>
        <begin position="193"/>
        <end position="212"/>
    </location>
</feature>
<accession>A0A9Q0YR97</accession>
<feature type="transmembrane region" description="Helical" evidence="10">
    <location>
        <begin position="272"/>
        <end position="293"/>
    </location>
</feature>
<keyword evidence="8 12" id="KW-0675">Receptor</keyword>
<dbReference type="PROSITE" id="PS50262">
    <property type="entry name" value="G_PROTEIN_RECEP_F1_2"/>
    <property type="match status" value="1"/>
</dbReference>
<feature type="transmembrane region" description="Helical" evidence="10">
    <location>
        <begin position="25"/>
        <end position="50"/>
    </location>
</feature>
<evidence type="ECO:0000313" key="12">
    <source>
        <dbReference type="EMBL" id="KAJ8024867.1"/>
    </source>
</evidence>
<dbReference type="CDD" id="cd00637">
    <property type="entry name" value="7tm_classA_rhodopsin-like"/>
    <property type="match status" value="1"/>
</dbReference>
<protein>
    <submittedName>
        <fullName evidence="12">Mu-type opioid receptor</fullName>
    </submittedName>
</protein>
<evidence type="ECO:0000256" key="6">
    <source>
        <dbReference type="ARBA" id="ARBA00023040"/>
    </source>
</evidence>
<evidence type="ECO:0000313" key="13">
    <source>
        <dbReference type="Proteomes" id="UP001152320"/>
    </source>
</evidence>
<proteinExistence type="inferred from homology"/>
<dbReference type="InterPro" id="IPR000276">
    <property type="entry name" value="GPCR_Rhodpsn"/>
</dbReference>
<keyword evidence="4 10" id="KW-0812">Transmembrane</keyword>
<feature type="domain" description="G-protein coupled receptors family 1 profile" evidence="11">
    <location>
        <begin position="42"/>
        <end position="291"/>
    </location>
</feature>
<keyword evidence="5 10" id="KW-1133">Transmembrane helix</keyword>
<keyword evidence="7 10" id="KW-0472">Membrane</keyword>
<sequence length="319" mass="36187">METIHVSDVYTTSQTYAGLDDPNEVLIFAIIDVIISLLGIPGNFLVIFAVSSSRKLQTSTNFFVANLAFSDLVTCLTMPFHAFTILNGRPPSDIVCKLVGGVFSISVGVSIFNLTLIAFNRAYLITKPRSQYDQLYSRKNIALMLICNWVYVTLAVCVPPAFNIGALGYTRRYRVCITDISHTMNFYYDLLKALLTAPFILILILCYVCIYFEVRKTTNASLHICNKNDQLQQQMRKRQIAVTKNLFIIVCIYISCVAPFFIVSVQPSIYHVIPWVLELALFNSCLNPFIYGFNHPQFKEVFSQALFCRFKKSIHLRGT</sequence>
<keyword evidence="9" id="KW-0807">Transducer</keyword>
<dbReference type="Pfam" id="PF00001">
    <property type="entry name" value="7tm_1"/>
    <property type="match status" value="1"/>
</dbReference>
<dbReference type="GO" id="GO:0005886">
    <property type="term" value="C:plasma membrane"/>
    <property type="evidence" value="ECO:0007669"/>
    <property type="project" value="UniProtKB-SubCell"/>
</dbReference>
<feature type="transmembrane region" description="Helical" evidence="10">
    <location>
        <begin position="62"/>
        <end position="86"/>
    </location>
</feature>
<dbReference type="Gene3D" id="1.20.1070.10">
    <property type="entry name" value="Rhodopsin 7-helix transmembrane proteins"/>
    <property type="match status" value="1"/>
</dbReference>
<dbReference type="OrthoDB" id="9946013at2759"/>
<evidence type="ECO:0000256" key="5">
    <source>
        <dbReference type="ARBA" id="ARBA00022989"/>
    </source>
</evidence>
<feature type="transmembrane region" description="Helical" evidence="10">
    <location>
        <begin position="245"/>
        <end position="266"/>
    </location>
</feature>
<comment type="similarity">
    <text evidence="2">Belongs to the G-protein coupled receptor 1 family.</text>
</comment>
<evidence type="ECO:0000259" key="11">
    <source>
        <dbReference type="PROSITE" id="PS50262"/>
    </source>
</evidence>
<evidence type="ECO:0000256" key="9">
    <source>
        <dbReference type="ARBA" id="ARBA00023224"/>
    </source>
</evidence>
<dbReference type="Proteomes" id="UP001152320">
    <property type="component" value="Chromosome 18"/>
</dbReference>
<keyword evidence="3" id="KW-1003">Cell membrane</keyword>
<evidence type="ECO:0000256" key="8">
    <source>
        <dbReference type="ARBA" id="ARBA00023170"/>
    </source>
</evidence>
<evidence type="ECO:0000256" key="4">
    <source>
        <dbReference type="ARBA" id="ARBA00022692"/>
    </source>
</evidence>
<reference evidence="12" key="1">
    <citation type="submission" date="2021-10" db="EMBL/GenBank/DDBJ databases">
        <title>Tropical sea cucumber genome reveals ecological adaptation and Cuvierian tubules defense mechanism.</title>
        <authorList>
            <person name="Chen T."/>
        </authorList>
    </citation>
    <scope>NUCLEOTIDE SEQUENCE</scope>
    <source>
        <strain evidence="12">Nanhai2018</strain>
        <tissue evidence="12">Muscle</tissue>
    </source>
</reference>
<organism evidence="12 13">
    <name type="scientific">Holothuria leucospilota</name>
    <name type="common">Black long sea cucumber</name>
    <name type="synonym">Mertensiothuria leucospilota</name>
    <dbReference type="NCBI Taxonomy" id="206669"/>
    <lineage>
        <taxon>Eukaryota</taxon>
        <taxon>Metazoa</taxon>
        <taxon>Echinodermata</taxon>
        <taxon>Eleutherozoa</taxon>
        <taxon>Echinozoa</taxon>
        <taxon>Holothuroidea</taxon>
        <taxon>Aspidochirotacea</taxon>
        <taxon>Aspidochirotida</taxon>
        <taxon>Holothuriidae</taxon>
        <taxon>Holothuria</taxon>
    </lineage>
</organism>
<evidence type="ECO:0000256" key="3">
    <source>
        <dbReference type="ARBA" id="ARBA00022475"/>
    </source>
</evidence>
<dbReference type="SMART" id="SM01381">
    <property type="entry name" value="7TM_GPCR_Srsx"/>
    <property type="match status" value="1"/>
</dbReference>